<name>A0A3N4HPT1_ASCIM</name>
<keyword evidence="2" id="KW-1185">Reference proteome</keyword>
<dbReference type="AlphaFoldDB" id="A0A3N4HPT1"/>
<dbReference type="EMBL" id="ML119802">
    <property type="protein sequence ID" value="RPA74051.1"/>
    <property type="molecule type" value="Genomic_DNA"/>
</dbReference>
<evidence type="ECO:0000313" key="1">
    <source>
        <dbReference type="EMBL" id="RPA74051.1"/>
    </source>
</evidence>
<protein>
    <submittedName>
        <fullName evidence="1">Uncharacterized protein</fullName>
    </submittedName>
</protein>
<reference evidence="1 2" key="1">
    <citation type="journal article" date="2018" name="Nat. Ecol. Evol.">
        <title>Pezizomycetes genomes reveal the molecular basis of ectomycorrhizal truffle lifestyle.</title>
        <authorList>
            <person name="Murat C."/>
            <person name="Payen T."/>
            <person name="Noel B."/>
            <person name="Kuo A."/>
            <person name="Morin E."/>
            <person name="Chen J."/>
            <person name="Kohler A."/>
            <person name="Krizsan K."/>
            <person name="Balestrini R."/>
            <person name="Da Silva C."/>
            <person name="Montanini B."/>
            <person name="Hainaut M."/>
            <person name="Levati E."/>
            <person name="Barry K.W."/>
            <person name="Belfiori B."/>
            <person name="Cichocki N."/>
            <person name="Clum A."/>
            <person name="Dockter R.B."/>
            <person name="Fauchery L."/>
            <person name="Guy J."/>
            <person name="Iotti M."/>
            <person name="Le Tacon F."/>
            <person name="Lindquist E.A."/>
            <person name="Lipzen A."/>
            <person name="Malagnac F."/>
            <person name="Mello A."/>
            <person name="Molinier V."/>
            <person name="Miyauchi S."/>
            <person name="Poulain J."/>
            <person name="Riccioni C."/>
            <person name="Rubini A."/>
            <person name="Sitrit Y."/>
            <person name="Splivallo R."/>
            <person name="Traeger S."/>
            <person name="Wang M."/>
            <person name="Zifcakova L."/>
            <person name="Wipf D."/>
            <person name="Zambonelli A."/>
            <person name="Paolocci F."/>
            <person name="Nowrousian M."/>
            <person name="Ottonello S."/>
            <person name="Baldrian P."/>
            <person name="Spatafora J.W."/>
            <person name="Henrissat B."/>
            <person name="Nagy L.G."/>
            <person name="Aury J.M."/>
            <person name="Wincker P."/>
            <person name="Grigoriev I.V."/>
            <person name="Bonfante P."/>
            <person name="Martin F.M."/>
        </authorList>
    </citation>
    <scope>NUCLEOTIDE SEQUENCE [LARGE SCALE GENOMIC DNA]</scope>
    <source>
        <strain evidence="1 2">RN42</strain>
    </source>
</reference>
<dbReference type="Proteomes" id="UP000275078">
    <property type="component" value="Unassembled WGS sequence"/>
</dbReference>
<organism evidence="1 2">
    <name type="scientific">Ascobolus immersus RN42</name>
    <dbReference type="NCBI Taxonomy" id="1160509"/>
    <lineage>
        <taxon>Eukaryota</taxon>
        <taxon>Fungi</taxon>
        <taxon>Dikarya</taxon>
        <taxon>Ascomycota</taxon>
        <taxon>Pezizomycotina</taxon>
        <taxon>Pezizomycetes</taxon>
        <taxon>Pezizales</taxon>
        <taxon>Ascobolaceae</taxon>
        <taxon>Ascobolus</taxon>
    </lineage>
</organism>
<gene>
    <name evidence="1" type="ORF">BJ508DRAFT_313249</name>
</gene>
<proteinExistence type="predicted"/>
<sequence length="266" mass="30291">MDDDSSVEAFKYYCQIPATLNFIRQTTIRTNLRNPNFDAKLKRCIDALQSRRIFANLNHLPRNITGAPIQTGVNELHLQMSRISTAVLESDIFLLVLDPTMGNAHPNQEKRNCGENSNARPFPIPKPITARQESFTHNTSNSTTTATRVKTFLIGQTPARKSQYFKIASTGDAKEKSGIVQVQETYTKKKEAKYECDRAHIHALQYPKSRKRNSYTTTSLTRELEINCVDIQRKARDFHIDSCIHVLASESLQSMSTKYQIHTTKK</sequence>
<accession>A0A3N4HPT1</accession>
<evidence type="ECO:0000313" key="2">
    <source>
        <dbReference type="Proteomes" id="UP000275078"/>
    </source>
</evidence>